<feature type="domain" description="N-acetyltransferase" evidence="1">
    <location>
        <begin position="12"/>
        <end position="177"/>
    </location>
</feature>
<reference evidence="2 3" key="2">
    <citation type="journal article" date="2010" name="Proc. Natl. Acad. Sci. U.S.A.">
        <title>Enigmatic, ultrasmall, uncultivated Archaea.</title>
        <authorList>
            <person name="Baker B.J."/>
            <person name="Comolli L.R."/>
            <person name="Dick G.J."/>
            <person name="Hauser L.J."/>
            <person name="Hyatt D."/>
            <person name="Dill B.D."/>
            <person name="Land M.L."/>
            <person name="Verberkmoes N.C."/>
            <person name="Hettich R.L."/>
            <person name="Banfield J.F."/>
        </authorList>
    </citation>
    <scope>NUCLEOTIDE SEQUENCE [LARGE SCALE GENOMIC DNA]</scope>
    <source>
        <strain evidence="2">ARMAN-2</strain>
    </source>
</reference>
<evidence type="ECO:0000313" key="2">
    <source>
        <dbReference type="EMBL" id="EET90462.1"/>
    </source>
</evidence>
<dbReference type="CDD" id="cd04301">
    <property type="entry name" value="NAT_SF"/>
    <property type="match status" value="1"/>
</dbReference>
<sequence>MHIRISAANAKVYLRTLEYGDAAAIAANANDKEIAESISDEGTFPHPYSEEDALSFIKRASEEAASGIGLHMGIFCVETDELVGVIGLSYINMHSKKSEVGFWIGRKFWGRGYGKAALRLMLAFGFARLGLNRIYGIAFASNERSIRMMQSVGMKEEARLRENGIKGGSLVDDVLLAILSKEFVQQDISIS</sequence>
<dbReference type="AlphaFoldDB" id="C7DGD4"/>
<dbReference type="PROSITE" id="PS51186">
    <property type="entry name" value="GNAT"/>
    <property type="match status" value="1"/>
</dbReference>
<dbReference type="InterPro" id="IPR051531">
    <property type="entry name" value="N-acetyltransferase"/>
</dbReference>
<accession>C7DGD4</accession>
<gene>
    <name evidence="2" type="ORF">UNLARM2_0138</name>
</gene>
<dbReference type="EMBL" id="GG697237">
    <property type="protein sequence ID" value="EET90462.1"/>
    <property type="molecule type" value="Genomic_DNA"/>
</dbReference>
<dbReference type="Proteomes" id="UP000332487">
    <property type="component" value="Unassembled WGS sequence"/>
</dbReference>
<reference evidence="2 3" key="1">
    <citation type="journal article" date="2009" name="Genome Biol.">
        <title>Community-wide analysis of microbial genome sequence signatures.</title>
        <authorList>
            <person name="Dick G.J."/>
            <person name="Andersson A.F."/>
            <person name="Baker B.J."/>
            <person name="Simmons S.L."/>
            <person name="Thomas B.C."/>
            <person name="Yelton A.P."/>
            <person name="Banfield J.F."/>
        </authorList>
    </citation>
    <scope>NUCLEOTIDE SEQUENCE [LARGE SCALE GENOMIC DNA]</scope>
    <source>
        <strain evidence="2">ARMAN-2</strain>
    </source>
</reference>
<organism evidence="2 3">
    <name type="scientific">Candidatus Micrarchaeum acidiphilum ARMAN-2</name>
    <dbReference type="NCBI Taxonomy" id="425595"/>
    <lineage>
        <taxon>Archaea</taxon>
        <taxon>Candidatus Micrarchaeota</taxon>
        <taxon>Candidatus Micrarchaeia</taxon>
        <taxon>Candidatus Micrarchaeales</taxon>
        <taxon>Candidatus Micrarchaeaceae</taxon>
        <taxon>Candidatus Micrarchaeum</taxon>
    </lineage>
</organism>
<proteinExistence type="predicted"/>
<dbReference type="InterPro" id="IPR000182">
    <property type="entry name" value="GNAT_dom"/>
</dbReference>
<dbReference type="PANTHER" id="PTHR43792:SF9">
    <property type="entry name" value="RIBOSOMAL-PROTEIN-ALANINE ACETYLTRANSFERASE"/>
    <property type="match status" value="1"/>
</dbReference>
<evidence type="ECO:0000313" key="3">
    <source>
        <dbReference type="Proteomes" id="UP000332487"/>
    </source>
</evidence>
<keyword evidence="3" id="KW-1185">Reference proteome</keyword>
<dbReference type="PANTHER" id="PTHR43792">
    <property type="entry name" value="GNAT FAMILY, PUTATIVE (AFU_ORTHOLOGUE AFUA_3G00765)-RELATED-RELATED"/>
    <property type="match status" value="1"/>
</dbReference>
<protein>
    <submittedName>
        <fullName evidence="2">GCN5-related N-acetyltransferase</fullName>
    </submittedName>
</protein>
<dbReference type="GO" id="GO:0008999">
    <property type="term" value="F:protein-N-terminal-alanine acetyltransferase activity"/>
    <property type="evidence" value="ECO:0007669"/>
    <property type="project" value="TreeGrafter"/>
</dbReference>
<dbReference type="Pfam" id="PF13302">
    <property type="entry name" value="Acetyltransf_3"/>
    <property type="match status" value="1"/>
</dbReference>
<evidence type="ECO:0000259" key="1">
    <source>
        <dbReference type="PROSITE" id="PS51186"/>
    </source>
</evidence>
<name>C7DGD4_MICA2</name>
<dbReference type="GO" id="GO:0005737">
    <property type="term" value="C:cytoplasm"/>
    <property type="evidence" value="ECO:0007669"/>
    <property type="project" value="TreeGrafter"/>
</dbReference>
<dbReference type="InterPro" id="IPR016181">
    <property type="entry name" value="Acyl_CoA_acyltransferase"/>
</dbReference>
<dbReference type="Gene3D" id="3.40.630.30">
    <property type="match status" value="1"/>
</dbReference>
<dbReference type="SUPFAM" id="SSF55729">
    <property type="entry name" value="Acyl-CoA N-acyltransferases (Nat)"/>
    <property type="match status" value="1"/>
</dbReference>